<dbReference type="EMBL" id="CP034348">
    <property type="protein sequence ID" value="QGX98131.1"/>
    <property type="molecule type" value="Genomic_DNA"/>
</dbReference>
<proteinExistence type="predicted"/>
<accession>A0A6I6IQI4</accession>
<protein>
    <submittedName>
        <fullName evidence="2">Uncharacterized protein</fullName>
    </submittedName>
</protein>
<gene>
    <name evidence="2" type="ORF">EI983_07500</name>
</gene>
<organism evidence="2 3">
    <name type="scientific">Roseovarius faecimaris</name>
    <dbReference type="NCBI Taxonomy" id="2494550"/>
    <lineage>
        <taxon>Bacteria</taxon>
        <taxon>Pseudomonadati</taxon>
        <taxon>Pseudomonadota</taxon>
        <taxon>Alphaproteobacteria</taxon>
        <taxon>Rhodobacterales</taxon>
        <taxon>Roseobacteraceae</taxon>
        <taxon>Roseovarius</taxon>
    </lineage>
</organism>
<feature type="region of interest" description="Disordered" evidence="1">
    <location>
        <begin position="132"/>
        <end position="154"/>
    </location>
</feature>
<keyword evidence="3" id="KW-1185">Reference proteome</keyword>
<evidence type="ECO:0000313" key="3">
    <source>
        <dbReference type="Proteomes" id="UP000428330"/>
    </source>
</evidence>
<name>A0A6I6IQI4_9RHOB</name>
<evidence type="ECO:0000313" key="2">
    <source>
        <dbReference type="EMBL" id="QGX98131.1"/>
    </source>
</evidence>
<sequence>MVKSLKRDLLKAAEKDKLRGVMSDPNELRYLWQSIDKAFKLLEGTKHQHEPSEVTNLLNRMTRRGQDEELRENAKNVKFGMKASRLEWDAEEAGHELQKVPDSDAREKARLQKKYERARRWYHQAARKIPEPLRSQVFQPMPEEPMGTRPANFN</sequence>
<dbReference type="KEGG" id="rom:EI983_07500"/>
<dbReference type="AlphaFoldDB" id="A0A6I6IQI4"/>
<reference evidence="3" key="1">
    <citation type="submission" date="2018-12" db="EMBL/GenBank/DDBJ databases">
        <title>Complete genome sequence of Roseovarius sp. MME-070.</title>
        <authorList>
            <person name="Nam Y.-D."/>
            <person name="Kang J."/>
            <person name="Chung W.-H."/>
            <person name="Park Y.S."/>
        </authorList>
    </citation>
    <scope>NUCLEOTIDE SEQUENCE [LARGE SCALE GENOMIC DNA]</scope>
    <source>
        <strain evidence="3">MME-070</strain>
    </source>
</reference>
<dbReference type="RefSeq" id="WP_198389394.1">
    <property type="nucleotide sequence ID" value="NZ_CP034348.1"/>
</dbReference>
<dbReference type="Proteomes" id="UP000428330">
    <property type="component" value="Chromosome"/>
</dbReference>
<evidence type="ECO:0000256" key="1">
    <source>
        <dbReference type="SAM" id="MobiDB-lite"/>
    </source>
</evidence>